<dbReference type="RefSeq" id="WP_016141108.1">
    <property type="nucleotide sequence ID" value="NZ_KB976987.1"/>
</dbReference>
<sequence length="244" mass="28688">MNQCTYRIGCMSKDKLLPKNLQAMIKVIHDLSLSSQLCENWIYSDDNPDIYIIDLDSGYTNILIPKKIKIVLSNNPELLKGYQYGLKRPIRYQELLNILKEVENNEYFQKTHQERIASNKNIASKEFEETKILYKLVCYPNFKNIHAEQIVNVTRVCALLSIESKTAQEIKKFLNLSVDEIQKIIEIIRKEAYPNDETIHENIVSILPFSNKTIPNTPQRIQQNLLFYFFNKIWRKLRSGFLIN</sequence>
<evidence type="ECO:0000313" key="1">
    <source>
        <dbReference type="EMBL" id="EOQ69365.1"/>
    </source>
</evidence>
<accession>R8YIX4</accession>
<dbReference type="OrthoDB" id="6683905at2"/>
<name>R8YIX4_ACIPI</name>
<reference evidence="1 2" key="1">
    <citation type="submission" date="2013-02" db="EMBL/GenBank/DDBJ databases">
        <title>The Genome Sequence of Acinetobacter sp. ANC 4050.</title>
        <authorList>
            <consortium name="The Broad Institute Genome Sequencing Platform"/>
            <consortium name="The Broad Institute Genome Sequencing Center for Infectious Disease"/>
            <person name="Cerqueira G."/>
            <person name="Feldgarden M."/>
            <person name="Courvalin P."/>
            <person name="Perichon B."/>
            <person name="Grillot-Courvalin C."/>
            <person name="Clermont D."/>
            <person name="Rocha E."/>
            <person name="Yoon E.-J."/>
            <person name="Nemec A."/>
            <person name="Walker B."/>
            <person name="Young S.K."/>
            <person name="Zeng Q."/>
            <person name="Gargeya S."/>
            <person name="Fitzgerald M."/>
            <person name="Haas B."/>
            <person name="Abouelleil A."/>
            <person name="Alvarado L."/>
            <person name="Arachchi H.M."/>
            <person name="Berlin A.M."/>
            <person name="Chapman S.B."/>
            <person name="Dewar J."/>
            <person name="Goldberg J."/>
            <person name="Griggs A."/>
            <person name="Gujja S."/>
            <person name="Hansen M."/>
            <person name="Howarth C."/>
            <person name="Imamovic A."/>
            <person name="Larimer J."/>
            <person name="McCowan C."/>
            <person name="Murphy C."/>
            <person name="Neiman D."/>
            <person name="Pearson M."/>
            <person name="Priest M."/>
            <person name="Roberts A."/>
            <person name="Saif S."/>
            <person name="Shea T."/>
            <person name="Sisk P."/>
            <person name="Sykes S."/>
            <person name="Wortman J."/>
            <person name="Nusbaum C."/>
            <person name="Birren B."/>
        </authorList>
    </citation>
    <scope>NUCLEOTIDE SEQUENCE [LARGE SCALE GENOMIC DNA]</scope>
    <source>
        <strain evidence="1 2">ANC 4050</strain>
    </source>
</reference>
<dbReference type="AlphaFoldDB" id="R8YIX4"/>
<gene>
    <name evidence="1" type="ORF">F931_01053</name>
</gene>
<proteinExistence type="predicted"/>
<organism evidence="1 2">
    <name type="scientific">Acinetobacter pittii ANC 4050</name>
    <dbReference type="NCBI Taxonomy" id="1217691"/>
    <lineage>
        <taxon>Bacteria</taxon>
        <taxon>Pseudomonadati</taxon>
        <taxon>Pseudomonadota</taxon>
        <taxon>Gammaproteobacteria</taxon>
        <taxon>Moraxellales</taxon>
        <taxon>Moraxellaceae</taxon>
        <taxon>Acinetobacter</taxon>
        <taxon>Acinetobacter calcoaceticus/baumannii complex</taxon>
    </lineage>
</organism>
<dbReference type="EMBL" id="APQM01000006">
    <property type="protein sequence ID" value="EOQ69365.1"/>
    <property type="molecule type" value="Genomic_DNA"/>
</dbReference>
<dbReference type="Proteomes" id="UP000014024">
    <property type="component" value="Unassembled WGS sequence"/>
</dbReference>
<dbReference type="PATRIC" id="fig|1217691.3.peg.1041"/>
<evidence type="ECO:0000313" key="2">
    <source>
        <dbReference type="Proteomes" id="UP000014024"/>
    </source>
</evidence>
<protein>
    <submittedName>
        <fullName evidence="1">Uncharacterized protein</fullName>
    </submittedName>
</protein>
<comment type="caution">
    <text evidence="1">The sequence shown here is derived from an EMBL/GenBank/DDBJ whole genome shotgun (WGS) entry which is preliminary data.</text>
</comment>
<dbReference type="HOGENOM" id="CLU_1149897_0_0_6"/>